<keyword evidence="1" id="KW-0808">Transferase</keyword>
<keyword evidence="4" id="KW-1185">Reference proteome</keyword>
<dbReference type="PANTHER" id="PTHR35526">
    <property type="entry name" value="ANTI-SIGMA-F FACTOR RSBW-RELATED"/>
    <property type="match status" value="1"/>
</dbReference>
<reference evidence="3 4" key="1">
    <citation type="submission" date="2019-10" db="EMBL/GenBank/DDBJ databases">
        <title>Whole genome shotgun sequence of Acrocarpospora macrocephala NBRC 16266.</title>
        <authorList>
            <person name="Ichikawa N."/>
            <person name="Kimura A."/>
            <person name="Kitahashi Y."/>
            <person name="Komaki H."/>
            <person name="Oguchi A."/>
        </authorList>
    </citation>
    <scope>NUCLEOTIDE SEQUENCE [LARGE SCALE GENOMIC DNA]</scope>
    <source>
        <strain evidence="3 4">NBRC 16266</strain>
    </source>
</reference>
<dbReference type="Pfam" id="PF13581">
    <property type="entry name" value="HATPase_c_2"/>
    <property type="match status" value="1"/>
</dbReference>
<dbReference type="Gene3D" id="3.30.565.10">
    <property type="entry name" value="Histidine kinase-like ATPase, C-terminal domain"/>
    <property type="match status" value="1"/>
</dbReference>
<accession>A0A5M3X6C7</accession>
<dbReference type="EMBL" id="BLAE01000095">
    <property type="protein sequence ID" value="GES16216.1"/>
    <property type="molecule type" value="Genomic_DNA"/>
</dbReference>
<evidence type="ECO:0000313" key="4">
    <source>
        <dbReference type="Proteomes" id="UP000331127"/>
    </source>
</evidence>
<dbReference type="AlphaFoldDB" id="A0A5M3X6C7"/>
<dbReference type="InterPro" id="IPR036890">
    <property type="entry name" value="HATPase_C_sf"/>
</dbReference>
<evidence type="ECO:0000259" key="2">
    <source>
        <dbReference type="Pfam" id="PF13581"/>
    </source>
</evidence>
<gene>
    <name evidence="3" type="ORF">Amac_098140</name>
</gene>
<dbReference type="CDD" id="cd16936">
    <property type="entry name" value="HATPase_RsbW-like"/>
    <property type="match status" value="1"/>
</dbReference>
<name>A0A5M3X6C7_9ACTN</name>
<protein>
    <recommendedName>
        <fullName evidence="2">Histidine kinase/HSP90-like ATPase domain-containing protein</fullName>
    </recommendedName>
</protein>
<dbReference type="SUPFAM" id="SSF55874">
    <property type="entry name" value="ATPase domain of HSP90 chaperone/DNA topoisomerase II/histidine kinase"/>
    <property type="match status" value="1"/>
</dbReference>
<sequence>MTLPFATVALDPGPTRTAECLLPAVGSSVRGARALVRRELERWGTDGLVDDCTVIVSELVTNVIRHAGTAFALRLCSNGIWVYGEIFDTGDGVPRQRDPAPDSTDGRGLLIVGSLSDDWGVVQSLRGGKIVWFILGTGFANHPMAPRPHAAVGY</sequence>
<dbReference type="InterPro" id="IPR050267">
    <property type="entry name" value="Anti-sigma-factor_SerPK"/>
</dbReference>
<dbReference type="InterPro" id="IPR003594">
    <property type="entry name" value="HATPase_dom"/>
</dbReference>
<proteinExistence type="predicted"/>
<dbReference type="RefSeq" id="WP_170323040.1">
    <property type="nucleotide sequence ID" value="NZ_BAAAHL010000004.1"/>
</dbReference>
<evidence type="ECO:0000256" key="1">
    <source>
        <dbReference type="ARBA" id="ARBA00022527"/>
    </source>
</evidence>
<dbReference type="GO" id="GO:0004674">
    <property type="term" value="F:protein serine/threonine kinase activity"/>
    <property type="evidence" value="ECO:0007669"/>
    <property type="project" value="UniProtKB-KW"/>
</dbReference>
<dbReference type="PANTHER" id="PTHR35526:SF3">
    <property type="entry name" value="ANTI-SIGMA-F FACTOR RSBW"/>
    <property type="match status" value="1"/>
</dbReference>
<keyword evidence="1" id="KW-0723">Serine/threonine-protein kinase</keyword>
<keyword evidence="1" id="KW-0418">Kinase</keyword>
<organism evidence="3 4">
    <name type="scientific">Acrocarpospora macrocephala</name>
    <dbReference type="NCBI Taxonomy" id="150177"/>
    <lineage>
        <taxon>Bacteria</taxon>
        <taxon>Bacillati</taxon>
        <taxon>Actinomycetota</taxon>
        <taxon>Actinomycetes</taxon>
        <taxon>Streptosporangiales</taxon>
        <taxon>Streptosporangiaceae</taxon>
        <taxon>Acrocarpospora</taxon>
    </lineage>
</organism>
<comment type="caution">
    <text evidence="3">The sequence shown here is derived from an EMBL/GenBank/DDBJ whole genome shotgun (WGS) entry which is preliminary data.</text>
</comment>
<dbReference type="Proteomes" id="UP000331127">
    <property type="component" value="Unassembled WGS sequence"/>
</dbReference>
<evidence type="ECO:0000313" key="3">
    <source>
        <dbReference type="EMBL" id="GES16216.1"/>
    </source>
</evidence>
<feature type="domain" description="Histidine kinase/HSP90-like ATPase" evidence="2">
    <location>
        <begin position="27"/>
        <end position="134"/>
    </location>
</feature>